<evidence type="ECO:0000256" key="1">
    <source>
        <dbReference type="SAM" id="MobiDB-lite"/>
    </source>
</evidence>
<keyword evidence="3" id="KW-1185">Reference proteome</keyword>
<feature type="region of interest" description="Disordered" evidence="1">
    <location>
        <begin position="90"/>
        <end position="155"/>
    </location>
</feature>
<dbReference type="Proteomes" id="UP000530928">
    <property type="component" value="Unassembled WGS sequence"/>
</dbReference>
<accession>A0A7W0CUW0</accession>
<reference evidence="2 3" key="1">
    <citation type="submission" date="2020-07" db="EMBL/GenBank/DDBJ databases">
        <title>Genomic Encyclopedia of Type Strains, Phase IV (KMG-IV): sequencing the most valuable type-strain genomes for metagenomic binning, comparative biology and taxonomic classification.</title>
        <authorList>
            <person name="Goeker M."/>
        </authorList>
    </citation>
    <scope>NUCLEOTIDE SEQUENCE [LARGE SCALE GENOMIC DNA]</scope>
    <source>
        <strain evidence="2 3">DSM 45533</strain>
    </source>
</reference>
<dbReference type="EMBL" id="JACDUR010000013">
    <property type="protein sequence ID" value="MBA2897781.1"/>
    <property type="molecule type" value="Genomic_DNA"/>
</dbReference>
<evidence type="ECO:0000313" key="2">
    <source>
        <dbReference type="EMBL" id="MBA2897781.1"/>
    </source>
</evidence>
<proteinExistence type="predicted"/>
<dbReference type="AlphaFoldDB" id="A0A7W0CUW0"/>
<organism evidence="2 3">
    <name type="scientific">Nonomuraea soli</name>
    <dbReference type="NCBI Taxonomy" id="1032476"/>
    <lineage>
        <taxon>Bacteria</taxon>
        <taxon>Bacillati</taxon>
        <taxon>Actinomycetota</taxon>
        <taxon>Actinomycetes</taxon>
        <taxon>Streptosporangiales</taxon>
        <taxon>Streptosporangiaceae</taxon>
        <taxon>Nonomuraea</taxon>
    </lineage>
</organism>
<protein>
    <submittedName>
        <fullName evidence="2">Uncharacterized protein</fullName>
    </submittedName>
</protein>
<dbReference type="RefSeq" id="WP_181616457.1">
    <property type="nucleotide sequence ID" value="NZ_BAABAM010000015.1"/>
</dbReference>
<gene>
    <name evidence="2" type="ORF">HNR30_009187</name>
</gene>
<evidence type="ECO:0000313" key="3">
    <source>
        <dbReference type="Proteomes" id="UP000530928"/>
    </source>
</evidence>
<sequence>MSPISEPQARTFIQARHYSGTYPAAVLRYGLWERHRERNSEGLVLVGAAVLSIPVNQAVLTSVFPRLEPYQESLELGRFVLTTPCPPTARAGFWPRRSTAPDAEPGSAGWSASPTRSPVPPWTAASSSPAIEAPSTGHQRRLPRPHQPPHDQAPA</sequence>
<comment type="caution">
    <text evidence="2">The sequence shown here is derived from an EMBL/GenBank/DDBJ whole genome shotgun (WGS) entry which is preliminary data.</text>
</comment>
<feature type="compositionally biased region" description="Low complexity" evidence="1">
    <location>
        <begin position="124"/>
        <end position="135"/>
    </location>
</feature>
<name>A0A7W0CUW0_9ACTN</name>